<sequence>MEDYHKPDQQTLQALRNIANRLRISSIRATSSHILTPSTDRGNSGATGQTAGSRSV</sequence>
<dbReference type="Ensembl" id="ENSAMXT00005055005.1">
    <property type="protein sequence ID" value="ENSAMXP00005050762.1"/>
    <property type="gene ID" value="ENSAMXG00005023001.1"/>
</dbReference>
<accession>A0A8B9RKU7</accession>
<feature type="region of interest" description="Disordered" evidence="1">
    <location>
        <begin position="29"/>
        <end position="56"/>
    </location>
</feature>
<reference evidence="2" key="1">
    <citation type="submission" date="2025-08" db="UniProtKB">
        <authorList>
            <consortium name="Ensembl"/>
        </authorList>
    </citation>
    <scope>IDENTIFICATION</scope>
</reference>
<protein>
    <submittedName>
        <fullName evidence="2">Uncharacterized protein</fullName>
    </submittedName>
</protein>
<evidence type="ECO:0000256" key="1">
    <source>
        <dbReference type="SAM" id="MobiDB-lite"/>
    </source>
</evidence>
<evidence type="ECO:0000313" key="3">
    <source>
        <dbReference type="Proteomes" id="UP000694621"/>
    </source>
</evidence>
<proteinExistence type="predicted"/>
<organism evidence="2 3">
    <name type="scientific">Astyanax mexicanus</name>
    <name type="common">Blind cave fish</name>
    <name type="synonym">Astyanax fasciatus mexicanus</name>
    <dbReference type="NCBI Taxonomy" id="7994"/>
    <lineage>
        <taxon>Eukaryota</taxon>
        <taxon>Metazoa</taxon>
        <taxon>Chordata</taxon>
        <taxon>Craniata</taxon>
        <taxon>Vertebrata</taxon>
        <taxon>Euteleostomi</taxon>
        <taxon>Actinopterygii</taxon>
        <taxon>Neopterygii</taxon>
        <taxon>Teleostei</taxon>
        <taxon>Ostariophysi</taxon>
        <taxon>Characiformes</taxon>
        <taxon>Characoidei</taxon>
        <taxon>Acestrorhamphidae</taxon>
        <taxon>Acestrorhamphinae</taxon>
        <taxon>Astyanax</taxon>
    </lineage>
</organism>
<dbReference type="AlphaFoldDB" id="A0A8B9RKU7"/>
<evidence type="ECO:0000313" key="2">
    <source>
        <dbReference type="Ensembl" id="ENSAMXP00005050762.1"/>
    </source>
</evidence>
<name>A0A8B9RKU7_ASTMX</name>
<dbReference type="Proteomes" id="UP000694621">
    <property type="component" value="Unplaced"/>
</dbReference>